<dbReference type="PANTHER" id="PTHR48100">
    <property type="entry name" value="BROAD-SPECIFICITY PHOSPHATASE YOR283W-RELATED"/>
    <property type="match status" value="1"/>
</dbReference>
<dbReference type="Gene3D" id="3.30.420.10">
    <property type="entry name" value="Ribonuclease H-like superfamily/Ribonuclease H"/>
    <property type="match status" value="1"/>
</dbReference>
<evidence type="ECO:0000313" key="4">
    <source>
        <dbReference type="Proteomes" id="UP000744769"/>
    </source>
</evidence>
<dbReference type="PROSITE" id="PS50879">
    <property type="entry name" value="RNASE_H_1"/>
    <property type="match status" value="1"/>
</dbReference>
<dbReference type="GO" id="GO:0004523">
    <property type="term" value="F:RNA-DNA hybrid ribonuclease activity"/>
    <property type="evidence" value="ECO:0007669"/>
    <property type="project" value="InterPro"/>
</dbReference>
<dbReference type="InterPro" id="IPR012337">
    <property type="entry name" value="RNaseH-like_sf"/>
</dbReference>
<dbReference type="GO" id="GO:0005737">
    <property type="term" value="C:cytoplasm"/>
    <property type="evidence" value="ECO:0007669"/>
    <property type="project" value="TreeGrafter"/>
</dbReference>
<dbReference type="InterPro" id="IPR036397">
    <property type="entry name" value="RNaseH_sf"/>
</dbReference>
<dbReference type="RefSeq" id="WP_166198586.1">
    <property type="nucleotide sequence ID" value="NZ_JAAOIV010000015.1"/>
</dbReference>
<dbReference type="Gene3D" id="3.40.50.1240">
    <property type="entry name" value="Phosphoglycerate mutase-like"/>
    <property type="match status" value="1"/>
</dbReference>
<dbReference type="InterPro" id="IPR050275">
    <property type="entry name" value="PGM_Phosphatase"/>
</dbReference>
<dbReference type="EMBL" id="JAAOIV010000015">
    <property type="protein sequence ID" value="NHN57356.1"/>
    <property type="molecule type" value="Genomic_DNA"/>
</dbReference>
<protein>
    <submittedName>
        <fullName evidence="3">Bifunctional RNase H/acid phosphatase</fullName>
    </submittedName>
</protein>
<dbReference type="SUPFAM" id="SSF53254">
    <property type="entry name" value="Phosphoglycerate mutase-like"/>
    <property type="match status" value="1"/>
</dbReference>
<evidence type="ECO:0000256" key="1">
    <source>
        <dbReference type="SAM" id="MobiDB-lite"/>
    </source>
</evidence>
<name>A0A967B9J7_9MICO</name>
<dbReference type="InterPro" id="IPR002156">
    <property type="entry name" value="RNaseH_domain"/>
</dbReference>
<feature type="region of interest" description="Disordered" evidence="1">
    <location>
        <begin position="145"/>
        <end position="164"/>
    </location>
</feature>
<gene>
    <name evidence="3" type="ORF">G9U51_16420</name>
</gene>
<evidence type="ECO:0000313" key="3">
    <source>
        <dbReference type="EMBL" id="NHN57356.1"/>
    </source>
</evidence>
<accession>A0A967B9J7</accession>
<reference evidence="3" key="1">
    <citation type="submission" date="2020-03" db="EMBL/GenBank/DDBJ databases">
        <title>Draft sequencing of Calidifontibacter sp. DB0510.</title>
        <authorList>
            <person name="Kim D.-U."/>
        </authorList>
    </citation>
    <scope>NUCLEOTIDE SEQUENCE</scope>
    <source>
        <strain evidence="3">DB0510</strain>
    </source>
</reference>
<comment type="caution">
    <text evidence="3">The sequence shown here is derived from an EMBL/GenBank/DDBJ whole genome shotgun (WGS) entry which is preliminary data.</text>
</comment>
<feature type="domain" description="RNase H type-1" evidence="2">
    <location>
        <begin position="1"/>
        <end position="135"/>
    </location>
</feature>
<dbReference type="NCBIfam" id="NF005567">
    <property type="entry name" value="PRK07238.1"/>
    <property type="match status" value="1"/>
</dbReference>
<dbReference type="PANTHER" id="PTHR48100:SF1">
    <property type="entry name" value="HISTIDINE PHOSPHATASE FAMILY PROTEIN-RELATED"/>
    <property type="match status" value="1"/>
</dbReference>
<dbReference type="CDD" id="cd07067">
    <property type="entry name" value="HP_PGM_like"/>
    <property type="match status" value="1"/>
</dbReference>
<dbReference type="Pfam" id="PF00300">
    <property type="entry name" value="His_Phos_1"/>
    <property type="match status" value="1"/>
</dbReference>
<dbReference type="GO" id="GO:0003676">
    <property type="term" value="F:nucleic acid binding"/>
    <property type="evidence" value="ECO:0007669"/>
    <property type="project" value="InterPro"/>
</dbReference>
<sequence>MSLVVEADGGSRGNPGVGGYGALVRDADGAVLAERAEPLGKVSNNVAEYSGLIAGLEAAAEIDPAADLEVRMDSKLVIEQMAGRWKIKHEDMKRLALTAQQLVQARRAAGGSIRWTWVPRAQNKAADKLSNDGMDGRTVRTDAWRASAAAAPQEGATQGEPDLDAPTAPIRVVLVRHGVTDFTEQGKLDGRGGANPDLNETGCAQAEAAAVGIRAHLPEGAARIFVSPLARTRSTAAPIARELGLTPTYLPDLEEQSFGVWDGQSVKEIHQREPLKLQRFRTEPDFRVEGAETHRELTERVLSAYRQIIGSAGPGEAVVIVSHRKPILAILADLLGLSMERIWTLAGEPASLTVLTVWPGRHSHISHLNDTHHLRG</sequence>
<evidence type="ECO:0000259" key="2">
    <source>
        <dbReference type="PROSITE" id="PS50879"/>
    </source>
</evidence>
<dbReference type="Proteomes" id="UP000744769">
    <property type="component" value="Unassembled WGS sequence"/>
</dbReference>
<dbReference type="GO" id="GO:0016791">
    <property type="term" value="F:phosphatase activity"/>
    <property type="evidence" value="ECO:0007669"/>
    <property type="project" value="TreeGrafter"/>
</dbReference>
<dbReference type="CDD" id="cd09279">
    <property type="entry name" value="RNase_HI_like"/>
    <property type="match status" value="1"/>
</dbReference>
<dbReference type="SMART" id="SM00855">
    <property type="entry name" value="PGAM"/>
    <property type="match status" value="1"/>
</dbReference>
<organism evidence="3 4">
    <name type="scientific">Metallococcus carri</name>
    <dbReference type="NCBI Taxonomy" id="1656884"/>
    <lineage>
        <taxon>Bacteria</taxon>
        <taxon>Bacillati</taxon>
        <taxon>Actinomycetota</taxon>
        <taxon>Actinomycetes</taxon>
        <taxon>Micrococcales</taxon>
        <taxon>Dermacoccaceae</taxon>
        <taxon>Metallococcus</taxon>
    </lineage>
</organism>
<dbReference type="SUPFAM" id="SSF53098">
    <property type="entry name" value="Ribonuclease H-like"/>
    <property type="match status" value="1"/>
</dbReference>
<dbReference type="Pfam" id="PF13456">
    <property type="entry name" value="RVT_3"/>
    <property type="match status" value="1"/>
</dbReference>
<dbReference type="InterPro" id="IPR029033">
    <property type="entry name" value="His_PPase_superfam"/>
</dbReference>
<dbReference type="AlphaFoldDB" id="A0A967B9J7"/>
<keyword evidence="4" id="KW-1185">Reference proteome</keyword>
<proteinExistence type="predicted"/>
<dbReference type="InterPro" id="IPR013078">
    <property type="entry name" value="His_Pase_superF_clade-1"/>
</dbReference>